<feature type="region of interest" description="Disordered" evidence="1">
    <location>
        <begin position="113"/>
        <end position="152"/>
    </location>
</feature>
<evidence type="ECO:0000313" key="3">
    <source>
        <dbReference type="Proteomes" id="UP001060261"/>
    </source>
</evidence>
<dbReference type="GO" id="GO:0003677">
    <property type="term" value="F:DNA binding"/>
    <property type="evidence" value="ECO:0007669"/>
    <property type="project" value="UniProtKB-KW"/>
</dbReference>
<dbReference type="RefSeq" id="WP_260560824.1">
    <property type="nucleotide sequence ID" value="NZ_BAABEC010000072.1"/>
</dbReference>
<sequence>MSDATDVVREALRAALSAWAVAEVRGDQARVLPVPDLDTLAEHLSAADAAWGLTWACDAAAPPLVRARLSLGGAVREGLSGGHSLEDAKKLALADAFRYFGVSSTLEAPWVEYDPDDGPNVSELGGLNELPTSQPRRDSPRPLPPQVPLDPQLSRARAHIDTLMEQLREAGKGGEATRLLLRGYGETVDESRAIYKELQALQRR</sequence>
<gene>
    <name evidence="2" type="ORF">N0D28_02480</name>
</gene>
<keyword evidence="2" id="KW-0238">DNA-binding</keyword>
<keyword evidence="3" id="KW-1185">Reference proteome</keyword>
<evidence type="ECO:0000313" key="2">
    <source>
        <dbReference type="EMBL" id="UWX64552.1"/>
    </source>
</evidence>
<dbReference type="Proteomes" id="UP001060261">
    <property type="component" value="Chromosome"/>
</dbReference>
<name>A0ABY5YJM8_9DEIO</name>
<reference evidence="2" key="1">
    <citation type="submission" date="2022-09" db="EMBL/GenBank/DDBJ databases">
        <title>genome sequence of Deinococcus rubellus.</title>
        <authorList>
            <person name="Srinivasan S."/>
        </authorList>
    </citation>
    <scope>NUCLEOTIDE SEQUENCE</scope>
    <source>
        <strain evidence="2">Ant6</strain>
    </source>
</reference>
<dbReference type="EMBL" id="CP104213">
    <property type="protein sequence ID" value="UWX64552.1"/>
    <property type="molecule type" value="Genomic_DNA"/>
</dbReference>
<protein>
    <submittedName>
        <fullName evidence="2">Single-stranded DNA-binding protein</fullName>
    </submittedName>
</protein>
<accession>A0ABY5YJM8</accession>
<proteinExistence type="predicted"/>
<organism evidence="2 3">
    <name type="scientific">Deinococcus rubellus</name>
    <dbReference type="NCBI Taxonomy" id="1889240"/>
    <lineage>
        <taxon>Bacteria</taxon>
        <taxon>Thermotogati</taxon>
        <taxon>Deinococcota</taxon>
        <taxon>Deinococci</taxon>
        <taxon>Deinococcales</taxon>
        <taxon>Deinococcaceae</taxon>
        <taxon>Deinococcus</taxon>
    </lineage>
</organism>
<evidence type="ECO:0000256" key="1">
    <source>
        <dbReference type="SAM" id="MobiDB-lite"/>
    </source>
</evidence>